<feature type="transmembrane region" description="Helical" evidence="7">
    <location>
        <begin position="23"/>
        <end position="45"/>
    </location>
</feature>
<dbReference type="Gene3D" id="2.30.30.60">
    <property type="match status" value="1"/>
</dbReference>
<keyword evidence="7" id="KW-0997">Cell inner membrane</keyword>
<evidence type="ECO:0000256" key="2">
    <source>
        <dbReference type="ARBA" id="ARBA00008017"/>
    </source>
</evidence>
<organism evidence="10 11">
    <name type="scientific">Fluviicoccus keumensis</name>
    <dbReference type="NCBI Taxonomy" id="1435465"/>
    <lineage>
        <taxon>Bacteria</taxon>
        <taxon>Pseudomonadati</taxon>
        <taxon>Pseudomonadota</taxon>
        <taxon>Gammaproteobacteria</taxon>
        <taxon>Moraxellales</taxon>
        <taxon>Moraxellaceae</taxon>
        <taxon>Fluviicoccus</taxon>
    </lineage>
</organism>
<dbReference type="OrthoDB" id="9799209at2"/>
<evidence type="ECO:0000256" key="7">
    <source>
        <dbReference type="RuleBase" id="RU369025"/>
    </source>
</evidence>
<keyword evidence="7" id="KW-0406">Ion transport</keyword>
<dbReference type="Pfam" id="PF21082">
    <property type="entry name" value="MS_channel_3rd"/>
    <property type="match status" value="1"/>
</dbReference>
<keyword evidence="7" id="KW-0813">Transport</keyword>
<dbReference type="Proteomes" id="UP000292423">
    <property type="component" value="Unassembled WGS sequence"/>
</dbReference>
<dbReference type="GO" id="GO:0008381">
    <property type="term" value="F:mechanosensitive monoatomic ion channel activity"/>
    <property type="evidence" value="ECO:0007669"/>
    <property type="project" value="InterPro"/>
</dbReference>
<comment type="similarity">
    <text evidence="2 7">Belongs to the MscS (TC 1.A.23) family.</text>
</comment>
<keyword evidence="5 7" id="KW-1133">Transmembrane helix</keyword>
<evidence type="ECO:0000256" key="4">
    <source>
        <dbReference type="ARBA" id="ARBA00022692"/>
    </source>
</evidence>
<reference evidence="10 11" key="1">
    <citation type="submission" date="2019-02" db="EMBL/GenBank/DDBJ databases">
        <title>Genomic Encyclopedia of Type Strains, Phase IV (KMG-IV): sequencing the most valuable type-strain genomes for metagenomic binning, comparative biology and taxonomic classification.</title>
        <authorList>
            <person name="Goeker M."/>
        </authorList>
    </citation>
    <scope>NUCLEOTIDE SEQUENCE [LARGE SCALE GENOMIC DNA]</scope>
    <source>
        <strain evidence="10 11">DSM 105135</strain>
    </source>
</reference>
<dbReference type="InterPro" id="IPR049278">
    <property type="entry name" value="MS_channel_C"/>
</dbReference>
<dbReference type="PANTHER" id="PTHR30221:SF20">
    <property type="entry name" value="SMALL-CONDUCTANCE MECHANOSENSITIVE CHANNEL"/>
    <property type="match status" value="1"/>
</dbReference>
<gene>
    <name evidence="10" type="ORF">EV700_1990</name>
</gene>
<feature type="transmembrane region" description="Helical" evidence="7">
    <location>
        <begin position="82"/>
        <end position="101"/>
    </location>
</feature>
<dbReference type="Gene3D" id="3.30.70.100">
    <property type="match status" value="1"/>
</dbReference>
<comment type="function">
    <text evidence="7">Mechanosensitive channel that participates in the regulation of osmotic pressure changes within the cell, opening in response to stretch forces in the membrane lipid bilayer, without the need for other proteins. Contributes to normal resistance to hypoosmotic shock. Forms an ion channel of 1.0 nanosiemens conductance with a slight preference for anions.</text>
</comment>
<dbReference type="InterPro" id="IPR011066">
    <property type="entry name" value="MscS_channel_C_sf"/>
</dbReference>
<dbReference type="InterPro" id="IPR011014">
    <property type="entry name" value="MscS_channel_TM-2"/>
</dbReference>
<proteinExistence type="inferred from homology"/>
<comment type="caution">
    <text evidence="10">The sequence shown here is derived from an EMBL/GenBank/DDBJ whole genome shotgun (WGS) entry which is preliminary data.</text>
</comment>
<dbReference type="SUPFAM" id="SSF82689">
    <property type="entry name" value="Mechanosensitive channel protein MscS (YggB), C-terminal domain"/>
    <property type="match status" value="1"/>
</dbReference>
<keyword evidence="6 7" id="KW-0472">Membrane</keyword>
<feature type="domain" description="Mechanosensitive ion channel MscS C-terminal" evidence="9">
    <location>
        <begin position="179"/>
        <end position="259"/>
    </location>
</feature>
<protein>
    <recommendedName>
        <fullName evidence="7">Small-conductance mechanosensitive channel</fullName>
    </recommendedName>
</protein>
<dbReference type="InterPro" id="IPR045275">
    <property type="entry name" value="MscS_archaea/bacteria_type"/>
</dbReference>
<dbReference type="EMBL" id="SHKX01000012">
    <property type="protein sequence ID" value="RZU45177.1"/>
    <property type="molecule type" value="Genomic_DNA"/>
</dbReference>
<dbReference type="SUPFAM" id="SSF82861">
    <property type="entry name" value="Mechanosensitive channel protein MscS (YggB), transmembrane region"/>
    <property type="match status" value="1"/>
</dbReference>
<accession>A0A4Q7Z4E8</accession>
<feature type="transmembrane region" description="Helical" evidence="7">
    <location>
        <begin position="57"/>
        <end position="76"/>
    </location>
</feature>
<evidence type="ECO:0000259" key="9">
    <source>
        <dbReference type="Pfam" id="PF21082"/>
    </source>
</evidence>
<sequence length="287" mass="31778">MAVKETFLDRLINLPVSDRTEGFIIGGILLVLGYLLAWLATSAFVRTMRFRLTAHQLLVWRRGIFYFLFLLFAISALHEMGFRISVLLGAAGVFTVAIGFASQTSASNLISGLFLIGEGSFSVGDTIQVGATQGEVMSIDLLSVKLRTPDNVFVRIPNESLIKSELRNLTRFAIRRIPITIGVAYREDIGKVRGVLLALADRHPLVLDEPAPQVTMQAFAPSSVDLQFTVWTRKETYSDVRDSMQEAIKRAFDEQGIEIPFPQISINSGEMNALPVVLQESGNRKTT</sequence>
<dbReference type="SUPFAM" id="SSF50182">
    <property type="entry name" value="Sm-like ribonucleoproteins"/>
    <property type="match status" value="1"/>
</dbReference>
<dbReference type="GO" id="GO:0005886">
    <property type="term" value="C:plasma membrane"/>
    <property type="evidence" value="ECO:0007669"/>
    <property type="project" value="UniProtKB-SubCell"/>
</dbReference>
<keyword evidence="3" id="KW-1003">Cell membrane</keyword>
<keyword evidence="11" id="KW-1185">Reference proteome</keyword>
<evidence type="ECO:0000313" key="11">
    <source>
        <dbReference type="Proteomes" id="UP000292423"/>
    </source>
</evidence>
<comment type="caution">
    <text evidence="7">Lacks conserved residue(s) required for the propagation of feature annotation.</text>
</comment>
<evidence type="ECO:0000256" key="1">
    <source>
        <dbReference type="ARBA" id="ARBA00004651"/>
    </source>
</evidence>
<dbReference type="Pfam" id="PF00924">
    <property type="entry name" value="MS_channel_2nd"/>
    <property type="match status" value="1"/>
</dbReference>
<comment type="subunit">
    <text evidence="7">Homoheptamer.</text>
</comment>
<evidence type="ECO:0000259" key="8">
    <source>
        <dbReference type="Pfam" id="PF00924"/>
    </source>
</evidence>
<keyword evidence="4 7" id="KW-0812">Transmembrane</keyword>
<dbReference type="AlphaFoldDB" id="A0A4Q7Z4E8"/>
<evidence type="ECO:0000256" key="5">
    <source>
        <dbReference type="ARBA" id="ARBA00022989"/>
    </source>
</evidence>
<evidence type="ECO:0000256" key="3">
    <source>
        <dbReference type="ARBA" id="ARBA00022475"/>
    </source>
</evidence>
<name>A0A4Q7Z4E8_9GAMM</name>
<dbReference type="Gene3D" id="1.10.287.1260">
    <property type="match status" value="1"/>
</dbReference>
<dbReference type="PANTHER" id="PTHR30221">
    <property type="entry name" value="SMALL-CONDUCTANCE MECHANOSENSITIVE CHANNEL"/>
    <property type="match status" value="1"/>
</dbReference>
<dbReference type="InterPro" id="IPR023408">
    <property type="entry name" value="MscS_beta-dom_sf"/>
</dbReference>
<dbReference type="RefSeq" id="WP_130413261.1">
    <property type="nucleotide sequence ID" value="NZ_SHKX01000012.1"/>
</dbReference>
<keyword evidence="7" id="KW-0407">Ion channel</keyword>
<dbReference type="InterPro" id="IPR010920">
    <property type="entry name" value="LSM_dom_sf"/>
</dbReference>
<dbReference type="InterPro" id="IPR006685">
    <property type="entry name" value="MscS_channel_2nd"/>
</dbReference>
<feature type="domain" description="Mechanosensitive ion channel MscS" evidence="8">
    <location>
        <begin position="105"/>
        <end position="171"/>
    </location>
</feature>
<evidence type="ECO:0000256" key="6">
    <source>
        <dbReference type="ARBA" id="ARBA00023136"/>
    </source>
</evidence>
<comment type="subcellular location">
    <subcellularLocation>
        <location evidence="7">Cell inner membrane</location>
        <topology evidence="7">Multi-pass membrane protein</topology>
    </subcellularLocation>
    <subcellularLocation>
        <location evidence="1">Cell membrane</location>
        <topology evidence="1">Multi-pass membrane protein</topology>
    </subcellularLocation>
</comment>
<evidence type="ECO:0000313" key="10">
    <source>
        <dbReference type="EMBL" id="RZU45177.1"/>
    </source>
</evidence>